<comment type="caution">
    <text evidence="2">The sequence shown here is derived from an EMBL/GenBank/DDBJ whole genome shotgun (WGS) entry which is preliminary data.</text>
</comment>
<evidence type="ECO:0000259" key="1">
    <source>
        <dbReference type="Pfam" id="PF12937"/>
    </source>
</evidence>
<dbReference type="OrthoDB" id="5273330at2759"/>
<evidence type="ECO:0000313" key="2">
    <source>
        <dbReference type="EMBL" id="RMX93654.1"/>
    </source>
</evidence>
<sequence>MTTTLIILPTDLLTLIISYIRAPSDLRNVYRTCKALYAVAIVPIYRTMTLRLPHGYHLLAQALVPENAGLSHVRHFVLKAHTWGLNEARGDLLMPLQLLAISLPRDTLISFTLDWPIQDEEYVDSSLRAEFILETLFRRQRKLRTMRVDPSVDYSQISRFDDLANVTTFQFEILSETTAETCGRVLGNSPSLRNLEVRLRLERFDLHSPDTTSVDIVERVFDCFLKANRQIMLRALQLHGFDFALASVKLATAVDLSQLDSLGLQQCTSIVGILGKIKPNGVPPRLALRTLVLTEYDDSTGSSTVGTSNSNTAAFDVLLESFTGLENLVVAASGHRELMPGFKALNCHAAMLRLLYLDCLPISSSADDADVTDDPNVVSTSNLHLLMRQCTHLEQLALETPDLMLKYDDTEIEESMAKIAVALATAPRLRTFRPINQLVHRVNIDGYFDSNEVTRAWIDSTLQHWATKFMKSSPRLTAIGLALRRSSFEPWPDVDGFDVHPHYYVRGHQLDAYGRKSMIALRVSYEQVREIEPVSEILEMDPYGSGLLRLGYQP</sequence>
<accession>A0A3M6XS59</accession>
<reference evidence="4 5" key="1">
    <citation type="journal article" date="2018" name="BMC Genomics">
        <title>Genomic evidence for intraspecific hybridization in a clonal and extremely halotolerant yeast.</title>
        <authorList>
            <person name="Gostincar C."/>
            <person name="Stajich J.E."/>
            <person name="Zupancic J."/>
            <person name="Zalar P."/>
            <person name="Gunde-Cimerman N."/>
        </authorList>
    </citation>
    <scope>NUCLEOTIDE SEQUENCE [LARGE SCALE GENOMIC DNA]</scope>
    <source>
        <strain evidence="3 5">EXF-6651</strain>
        <strain evidence="2 4">EXF-6669</strain>
    </source>
</reference>
<feature type="domain" description="F-box" evidence="1">
    <location>
        <begin position="8"/>
        <end position="50"/>
    </location>
</feature>
<dbReference type="EMBL" id="QWIL01002573">
    <property type="protein sequence ID" value="RMX93654.1"/>
    <property type="molecule type" value="Genomic_DNA"/>
</dbReference>
<organism evidence="2 4">
    <name type="scientific">Hortaea werneckii</name>
    <name type="common">Black yeast</name>
    <name type="synonym">Cladosporium werneckii</name>
    <dbReference type="NCBI Taxonomy" id="91943"/>
    <lineage>
        <taxon>Eukaryota</taxon>
        <taxon>Fungi</taxon>
        <taxon>Dikarya</taxon>
        <taxon>Ascomycota</taxon>
        <taxon>Pezizomycotina</taxon>
        <taxon>Dothideomycetes</taxon>
        <taxon>Dothideomycetidae</taxon>
        <taxon>Mycosphaerellales</taxon>
        <taxon>Teratosphaeriaceae</taxon>
        <taxon>Hortaea</taxon>
    </lineage>
</organism>
<dbReference type="InterPro" id="IPR001810">
    <property type="entry name" value="F-box_dom"/>
</dbReference>
<gene>
    <name evidence="3" type="ORF">D0866_14381</name>
    <name evidence="2" type="ORF">D0867_14132</name>
</gene>
<dbReference type="EMBL" id="QWIM01002564">
    <property type="protein sequence ID" value="RMY11207.1"/>
    <property type="molecule type" value="Genomic_DNA"/>
</dbReference>
<evidence type="ECO:0000313" key="5">
    <source>
        <dbReference type="Proteomes" id="UP000276864"/>
    </source>
</evidence>
<name>A0A3M6XS59_HORWE</name>
<dbReference type="Pfam" id="PF12937">
    <property type="entry name" value="F-box-like"/>
    <property type="match status" value="1"/>
</dbReference>
<dbReference type="Proteomes" id="UP000276864">
    <property type="component" value="Unassembled WGS sequence"/>
</dbReference>
<proteinExistence type="predicted"/>
<evidence type="ECO:0000313" key="3">
    <source>
        <dbReference type="EMBL" id="RMY11207.1"/>
    </source>
</evidence>
<dbReference type="Proteomes" id="UP000271337">
    <property type="component" value="Unassembled WGS sequence"/>
</dbReference>
<evidence type="ECO:0000313" key="4">
    <source>
        <dbReference type="Proteomes" id="UP000271337"/>
    </source>
</evidence>
<protein>
    <recommendedName>
        <fullName evidence="1">F-box domain-containing protein</fullName>
    </recommendedName>
</protein>
<dbReference type="AlphaFoldDB" id="A0A3M6XS59"/>